<dbReference type="GO" id="GO:0003700">
    <property type="term" value="F:DNA-binding transcription factor activity"/>
    <property type="evidence" value="ECO:0007669"/>
    <property type="project" value="InterPro"/>
</dbReference>
<keyword evidence="2" id="KW-0805">Transcription regulation</keyword>
<name>A0A3A5M7P4_9MICC</name>
<keyword evidence="7" id="KW-1185">Reference proteome</keyword>
<evidence type="ECO:0000256" key="3">
    <source>
        <dbReference type="ARBA" id="ARBA00023125"/>
    </source>
</evidence>
<evidence type="ECO:0000313" key="7">
    <source>
        <dbReference type="Proteomes" id="UP000272560"/>
    </source>
</evidence>
<proteinExistence type="predicted"/>
<evidence type="ECO:0000259" key="5">
    <source>
        <dbReference type="PROSITE" id="PS50937"/>
    </source>
</evidence>
<keyword evidence="3" id="KW-0238">DNA-binding</keyword>
<evidence type="ECO:0000256" key="2">
    <source>
        <dbReference type="ARBA" id="ARBA00023015"/>
    </source>
</evidence>
<dbReference type="PRINTS" id="PR00040">
    <property type="entry name" value="HTHMERR"/>
</dbReference>
<dbReference type="SUPFAM" id="SSF46955">
    <property type="entry name" value="Putative DNA-binding domain"/>
    <property type="match status" value="1"/>
</dbReference>
<dbReference type="SMART" id="SM00422">
    <property type="entry name" value="HTH_MERR"/>
    <property type="match status" value="1"/>
</dbReference>
<accession>A0A3A5M7P4</accession>
<reference evidence="6 7" key="1">
    <citation type="submission" date="2018-09" db="EMBL/GenBank/DDBJ databases">
        <title>Novel species of Arthrobacter.</title>
        <authorList>
            <person name="Liu Q."/>
            <person name="Xin Y.-H."/>
        </authorList>
    </citation>
    <scope>NUCLEOTIDE SEQUENCE [LARGE SCALE GENOMIC DNA]</scope>
    <source>
        <strain evidence="6 7">Hz2</strain>
    </source>
</reference>
<dbReference type="Proteomes" id="UP000272560">
    <property type="component" value="Unassembled WGS sequence"/>
</dbReference>
<sequence>MRIGELAKKTEVPARMLRYYEEQGLISPRRLDNGYRTYDDYLVDRVRKIRGLVDSGIPTRIISNILPCLDQPQTIVVKNAEPGLRELLVTERDRMSEKIDFLIHNRDSITRYIEAIDRATVSPRQTSRAS</sequence>
<protein>
    <submittedName>
        <fullName evidence="6">MerR family transcriptional regulator</fullName>
    </submittedName>
</protein>
<evidence type="ECO:0000313" key="6">
    <source>
        <dbReference type="EMBL" id="RJT75738.1"/>
    </source>
</evidence>
<dbReference type="RefSeq" id="WP_120150375.1">
    <property type="nucleotide sequence ID" value="NZ_QZVT01000014.1"/>
</dbReference>
<keyword evidence="4" id="KW-0804">Transcription</keyword>
<dbReference type="EMBL" id="QZVT01000014">
    <property type="protein sequence ID" value="RJT75738.1"/>
    <property type="molecule type" value="Genomic_DNA"/>
</dbReference>
<dbReference type="PANTHER" id="PTHR30204:SF69">
    <property type="entry name" value="MERR-FAMILY TRANSCRIPTIONAL REGULATOR"/>
    <property type="match status" value="1"/>
</dbReference>
<feature type="domain" description="HTH merR-type" evidence="5">
    <location>
        <begin position="1"/>
        <end position="68"/>
    </location>
</feature>
<gene>
    <name evidence="6" type="ORF">D6T63_17230</name>
</gene>
<dbReference type="PANTHER" id="PTHR30204">
    <property type="entry name" value="REDOX-CYCLING DRUG-SENSING TRANSCRIPTIONAL ACTIVATOR SOXR"/>
    <property type="match status" value="1"/>
</dbReference>
<dbReference type="Pfam" id="PF13411">
    <property type="entry name" value="MerR_1"/>
    <property type="match status" value="1"/>
</dbReference>
<dbReference type="Gene3D" id="1.10.1660.10">
    <property type="match status" value="1"/>
</dbReference>
<dbReference type="OrthoDB" id="5242095at2"/>
<organism evidence="6 7">
    <name type="scientific">Arthrobacter cheniae</name>
    <dbReference type="NCBI Taxonomy" id="1258888"/>
    <lineage>
        <taxon>Bacteria</taxon>
        <taxon>Bacillati</taxon>
        <taxon>Actinomycetota</taxon>
        <taxon>Actinomycetes</taxon>
        <taxon>Micrococcales</taxon>
        <taxon>Micrococcaceae</taxon>
        <taxon>Arthrobacter</taxon>
    </lineage>
</organism>
<comment type="caution">
    <text evidence="6">The sequence shown here is derived from an EMBL/GenBank/DDBJ whole genome shotgun (WGS) entry which is preliminary data.</text>
</comment>
<dbReference type="PROSITE" id="PS50937">
    <property type="entry name" value="HTH_MERR_2"/>
    <property type="match status" value="1"/>
</dbReference>
<dbReference type="InterPro" id="IPR009061">
    <property type="entry name" value="DNA-bd_dom_put_sf"/>
</dbReference>
<evidence type="ECO:0000256" key="4">
    <source>
        <dbReference type="ARBA" id="ARBA00023163"/>
    </source>
</evidence>
<dbReference type="AlphaFoldDB" id="A0A3A5M7P4"/>
<dbReference type="InterPro" id="IPR000551">
    <property type="entry name" value="MerR-type_HTH_dom"/>
</dbReference>
<evidence type="ECO:0000256" key="1">
    <source>
        <dbReference type="ARBA" id="ARBA00022491"/>
    </source>
</evidence>
<dbReference type="GO" id="GO:0003677">
    <property type="term" value="F:DNA binding"/>
    <property type="evidence" value="ECO:0007669"/>
    <property type="project" value="UniProtKB-KW"/>
</dbReference>
<dbReference type="InterPro" id="IPR047057">
    <property type="entry name" value="MerR_fam"/>
</dbReference>
<keyword evidence="1" id="KW-0678">Repressor</keyword>